<dbReference type="NCBIfam" id="TIGR03736">
    <property type="entry name" value="PRTRC_ThiF"/>
    <property type="match status" value="1"/>
</dbReference>
<gene>
    <name evidence="2" type="ORF">RXV79_26840</name>
</gene>
<proteinExistence type="predicted"/>
<dbReference type="InterPro" id="IPR022500">
    <property type="entry name" value="PRTRC_ThiF"/>
</dbReference>
<evidence type="ECO:0000259" key="1">
    <source>
        <dbReference type="Pfam" id="PF00899"/>
    </source>
</evidence>
<geneLocation type="plasmid" evidence="2 3">
    <name>unnamed1</name>
</geneLocation>
<organism evidence="2 3">
    <name type="scientific">Piscinibacter gummiphilus</name>
    <dbReference type="NCBI Taxonomy" id="946333"/>
    <lineage>
        <taxon>Bacteria</taxon>
        <taxon>Pseudomonadati</taxon>
        <taxon>Pseudomonadota</taxon>
        <taxon>Betaproteobacteria</taxon>
        <taxon>Burkholderiales</taxon>
        <taxon>Sphaerotilaceae</taxon>
        <taxon>Piscinibacter</taxon>
    </lineage>
</organism>
<dbReference type="InterPro" id="IPR000594">
    <property type="entry name" value="ThiF_NAD_FAD-bd"/>
</dbReference>
<dbReference type="Pfam" id="PF00899">
    <property type="entry name" value="ThiF"/>
    <property type="match status" value="1"/>
</dbReference>
<keyword evidence="3" id="KW-1185">Reference proteome</keyword>
<name>A0ABZ0D253_9BURK</name>
<accession>A0ABZ0D253</accession>
<evidence type="ECO:0000313" key="3">
    <source>
        <dbReference type="Proteomes" id="UP001303946"/>
    </source>
</evidence>
<dbReference type="EMBL" id="CP136337">
    <property type="protein sequence ID" value="WOB11252.1"/>
    <property type="molecule type" value="Genomic_DNA"/>
</dbReference>
<dbReference type="InterPro" id="IPR035985">
    <property type="entry name" value="Ubiquitin-activating_enz"/>
</dbReference>
<dbReference type="CDD" id="cd01483">
    <property type="entry name" value="E1_enzyme_family"/>
    <property type="match status" value="1"/>
</dbReference>
<sequence length="271" mass="29600">MKVHLVGVGGNGAQMVGCLARLDIALRATGHPHGLFVAAFDGDAVSESNVGRQLFFPPDVGQNKAAVMVQRTNLAYGIDWAARPWNYRDEDLEGGKPDILISCVDTRSTRRKLHKLLFSGRSNTRYWLDLGNTEATGQVVLGVPKPPTLSARKTRLPCVTELFPDLLDAGVPDDNAPSCSVKVSLESQGLFVNDVAVRFGAQLIYELFRGKLSEHGVLLNLNSKRTAPIPIDPAVWRRFGFMGDEAERRKGRGRARSGTSHIEVEAERLAA</sequence>
<feature type="domain" description="THIF-type NAD/FAD binding fold" evidence="1">
    <location>
        <begin position="2"/>
        <end position="150"/>
    </location>
</feature>
<dbReference type="Gene3D" id="3.40.50.720">
    <property type="entry name" value="NAD(P)-binding Rossmann-like Domain"/>
    <property type="match status" value="1"/>
</dbReference>
<evidence type="ECO:0000313" key="2">
    <source>
        <dbReference type="EMBL" id="WOB11252.1"/>
    </source>
</evidence>
<keyword evidence="2" id="KW-0614">Plasmid</keyword>
<reference evidence="2 3" key="1">
    <citation type="submission" date="2023-10" db="EMBL/GenBank/DDBJ databases">
        <title>Bacteria for the degradation of biodegradable plastic PBAT(Polybutylene adipate terephthalate).</title>
        <authorList>
            <person name="Weon H.-Y."/>
            <person name="Yeon J."/>
        </authorList>
    </citation>
    <scope>NUCLEOTIDE SEQUENCE [LARGE SCALE GENOMIC DNA]</scope>
    <source>
        <strain evidence="2 3">SBD 7-3</strain>
        <plasmid evidence="2 3">unnamed1</plasmid>
    </source>
</reference>
<protein>
    <submittedName>
        <fullName evidence="2">PRTRC system ThiF family protein</fullName>
    </submittedName>
</protein>
<dbReference type="SUPFAM" id="SSF69572">
    <property type="entry name" value="Activating enzymes of the ubiquitin-like proteins"/>
    <property type="match status" value="1"/>
</dbReference>
<dbReference type="RefSeq" id="WP_316704459.1">
    <property type="nucleotide sequence ID" value="NZ_CP136337.1"/>
</dbReference>
<dbReference type="Proteomes" id="UP001303946">
    <property type="component" value="Plasmid unnamed1"/>
</dbReference>